<comment type="caution">
    <text evidence="2">The sequence shown here is derived from an EMBL/GenBank/DDBJ whole genome shotgun (WGS) entry which is preliminary data.</text>
</comment>
<dbReference type="Proteomes" id="UP000558113">
    <property type="component" value="Unassembled WGS sequence"/>
</dbReference>
<dbReference type="RefSeq" id="WP_161699906.1">
    <property type="nucleotide sequence ID" value="NZ_JAAAMU010000008.1"/>
</dbReference>
<protein>
    <submittedName>
        <fullName evidence="2">Uncharacterized protein</fullName>
    </submittedName>
</protein>
<feature type="region of interest" description="Disordered" evidence="1">
    <location>
        <begin position="45"/>
        <end position="79"/>
    </location>
</feature>
<evidence type="ECO:0000313" key="2">
    <source>
        <dbReference type="EMBL" id="NBC70694.1"/>
    </source>
</evidence>
<dbReference type="AlphaFoldDB" id="A0A7X4YSC8"/>
<gene>
    <name evidence="2" type="ORF">GT003_16960</name>
</gene>
<keyword evidence="3" id="KW-1185">Reference proteome</keyword>
<evidence type="ECO:0000256" key="1">
    <source>
        <dbReference type="SAM" id="MobiDB-lite"/>
    </source>
</evidence>
<proteinExistence type="predicted"/>
<sequence length="79" mass="8316">MRSTTGALIGNAGTGAQLPCHFKREARLCVLPQARSASMLLARGRSASAGMPKESDFGAEHHGSAHRQCRNWSAAATLP</sequence>
<name>A0A7X4YSC8_9BACL</name>
<accession>A0A7X4YSC8</accession>
<dbReference type="EMBL" id="JAAAMU010000008">
    <property type="protein sequence ID" value="NBC70694.1"/>
    <property type="molecule type" value="Genomic_DNA"/>
</dbReference>
<organism evidence="2 3">
    <name type="scientific">Paenibacillus sacheonensis</name>
    <dbReference type="NCBI Taxonomy" id="742054"/>
    <lineage>
        <taxon>Bacteria</taxon>
        <taxon>Bacillati</taxon>
        <taxon>Bacillota</taxon>
        <taxon>Bacilli</taxon>
        <taxon>Bacillales</taxon>
        <taxon>Paenibacillaceae</taxon>
        <taxon>Paenibacillus</taxon>
    </lineage>
</organism>
<reference evidence="2 3" key="1">
    <citation type="submission" date="2020-01" db="EMBL/GenBank/DDBJ databases">
        <title>Paenibacillus soybeanensis sp. nov. isolated from the nodules of soybean (Glycine max(L.) Merr).</title>
        <authorList>
            <person name="Wang H."/>
        </authorList>
    </citation>
    <scope>NUCLEOTIDE SEQUENCE [LARGE SCALE GENOMIC DNA]</scope>
    <source>
        <strain evidence="2 3">DSM 23054</strain>
    </source>
</reference>
<feature type="compositionally biased region" description="Basic and acidic residues" evidence="1">
    <location>
        <begin position="53"/>
        <end position="63"/>
    </location>
</feature>
<evidence type="ECO:0000313" key="3">
    <source>
        <dbReference type="Proteomes" id="UP000558113"/>
    </source>
</evidence>